<dbReference type="SMART" id="SM00856">
    <property type="entry name" value="PMEI"/>
    <property type="match status" value="1"/>
</dbReference>
<dbReference type="InterPro" id="IPR034086">
    <property type="entry name" value="PMEI_plant"/>
</dbReference>
<dbReference type="Pfam" id="PF04043">
    <property type="entry name" value="PMEI"/>
    <property type="match status" value="1"/>
</dbReference>
<comment type="similarity">
    <text evidence="3">Belongs to the PMEI family.</text>
</comment>
<evidence type="ECO:0000313" key="7">
    <source>
        <dbReference type="Proteomes" id="UP001454036"/>
    </source>
</evidence>
<sequence length="163" mass="17226">MASYATKLLLASLGIACISCSYADLVSDVCARSRVASSCNKVLRTNPSSIRARDLSSLGSAAIDSAHGFTKSAQSMASSLSKTSNDPGLKSCIDNFREAIANLNECRSSLTKKDKSSLNIKASAAYTNVDTCKEEYNAPANLKNEIQNVIDTCSAILALSNML</sequence>
<name>A0AAV3PJ50_LITER</name>
<comment type="caution">
    <text evidence="6">The sequence shown here is derived from an EMBL/GenBank/DDBJ whole genome shotgun (WGS) entry which is preliminary data.</text>
</comment>
<dbReference type="GO" id="GO:0046910">
    <property type="term" value="F:pectinesterase inhibitor activity"/>
    <property type="evidence" value="ECO:0007669"/>
    <property type="project" value="InterPro"/>
</dbReference>
<keyword evidence="1 4" id="KW-0732">Signal</keyword>
<feature type="chain" id="PRO_5043405299" description="Pectinesterase inhibitor domain-containing protein" evidence="4">
    <location>
        <begin position="24"/>
        <end position="163"/>
    </location>
</feature>
<dbReference type="Proteomes" id="UP001454036">
    <property type="component" value="Unassembled WGS sequence"/>
</dbReference>
<evidence type="ECO:0000256" key="2">
    <source>
        <dbReference type="ARBA" id="ARBA00023157"/>
    </source>
</evidence>
<keyword evidence="2" id="KW-1015">Disulfide bond</keyword>
<keyword evidence="7" id="KW-1185">Reference proteome</keyword>
<organism evidence="6 7">
    <name type="scientific">Lithospermum erythrorhizon</name>
    <name type="common">Purple gromwell</name>
    <name type="synonym">Lithospermum officinale var. erythrorhizon</name>
    <dbReference type="NCBI Taxonomy" id="34254"/>
    <lineage>
        <taxon>Eukaryota</taxon>
        <taxon>Viridiplantae</taxon>
        <taxon>Streptophyta</taxon>
        <taxon>Embryophyta</taxon>
        <taxon>Tracheophyta</taxon>
        <taxon>Spermatophyta</taxon>
        <taxon>Magnoliopsida</taxon>
        <taxon>eudicotyledons</taxon>
        <taxon>Gunneridae</taxon>
        <taxon>Pentapetalae</taxon>
        <taxon>asterids</taxon>
        <taxon>lamiids</taxon>
        <taxon>Boraginales</taxon>
        <taxon>Boraginaceae</taxon>
        <taxon>Boraginoideae</taxon>
        <taxon>Lithospermeae</taxon>
        <taxon>Lithospermum</taxon>
    </lineage>
</organism>
<dbReference type="InterPro" id="IPR035513">
    <property type="entry name" value="Invertase/methylesterase_inhib"/>
</dbReference>
<protein>
    <recommendedName>
        <fullName evidence="5">Pectinesterase inhibitor domain-containing protein</fullName>
    </recommendedName>
</protein>
<dbReference type="EMBL" id="BAABME010001840">
    <property type="protein sequence ID" value="GAA0151724.1"/>
    <property type="molecule type" value="Genomic_DNA"/>
</dbReference>
<evidence type="ECO:0000256" key="4">
    <source>
        <dbReference type="SAM" id="SignalP"/>
    </source>
</evidence>
<accession>A0AAV3PJ50</accession>
<dbReference type="CDD" id="cd15797">
    <property type="entry name" value="PMEI"/>
    <property type="match status" value="1"/>
</dbReference>
<dbReference type="NCBIfam" id="TIGR01614">
    <property type="entry name" value="PME_inhib"/>
    <property type="match status" value="1"/>
</dbReference>
<dbReference type="InterPro" id="IPR052421">
    <property type="entry name" value="PCW_Enzyme_Inhibitor"/>
</dbReference>
<proteinExistence type="inferred from homology"/>
<dbReference type="PANTHER" id="PTHR36710">
    <property type="entry name" value="PECTINESTERASE INHIBITOR-LIKE"/>
    <property type="match status" value="1"/>
</dbReference>
<dbReference type="Gene3D" id="1.20.140.40">
    <property type="entry name" value="Invertase/pectin methylesterase inhibitor family protein"/>
    <property type="match status" value="1"/>
</dbReference>
<evidence type="ECO:0000313" key="6">
    <source>
        <dbReference type="EMBL" id="GAA0151724.1"/>
    </source>
</evidence>
<dbReference type="SUPFAM" id="SSF101148">
    <property type="entry name" value="Plant invertase/pectin methylesterase inhibitor"/>
    <property type="match status" value="1"/>
</dbReference>
<evidence type="ECO:0000256" key="1">
    <source>
        <dbReference type="ARBA" id="ARBA00022729"/>
    </source>
</evidence>
<dbReference type="InterPro" id="IPR006501">
    <property type="entry name" value="Pectinesterase_inhib_dom"/>
</dbReference>
<feature type="signal peptide" evidence="4">
    <location>
        <begin position="1"/>
        <end position="23"/>
    </location>
</feature>
<reference evidence="6 7" key="1">
    <citation type="submission" date="2024-01" db="EMBL/GenBank/DDBJ databases">
        <title>The complete chloroplast genome sequence of Lithospermum erythrorhizon: insights into the phylogenetic relationship among Boraginaceae species and the maternal lineages of purple gromwells.</title>
        <authorList>
            <person name="Okada T."/>
            <person name="Watanabe K."/>
        </authorList>
    </citation>
    <scope>NUCLEOTIDE SEQUENCE [LARGE SCALE GENOMIC DNA]</scope>
</reference>
<dbReference type="PANTHER" id="PTHR36710:SF4">
    <property type="entry name" value="PLANT INVERTASE_PECTIN METHYLESTERASE INHIBITOR SUPERFAMILY PROTEIN"/>
    <property type="match status" value="1"/>
</dbReference>
<feature type="domain" description="Pectinesterase inhibitor" evidence="5">
    <location>
        <begin position="21"/>
        <end position="159"/>
    </location>
</feature>
<evidence type="ECO:0000259" key="5">
    <source>
        <dbReference type="SMART" id="SM00856"/>
    </source>
</evidence>
<gene>
    <name evidence="6" type="ORF">LIER_10379</name>
</gene>
<evidence type="ECO:0000256" key="3">
    <source>
        <dbReference type="ARBA" id="ARBA00038471"/>
    </source>
</evidence>
<dbReference type="AlphaFoldDB" id="A0AAV3PJ50"/>